<reference evidence="1 3" key="1">
    <citation type="submission" date="2008-03" db="EMBL/GenBank/DDBJ databases">
        <title>Annotation of Ixodes scapularis.</title>
        <authorList>
            <consortium name="Ixodes scapularis Genome Project Consortium"/>
            <person name="Caler E."/>
            <person name="Hannick L.I."/>
            <person name="Bidwell S."/>
            <person name="Joardar V."/>
            <person name="Thiagarajan M."/>
            <person name="Amedeo P."/>
            <person name="Galinsky K.J."/>
            <person name="Schobel S."/>
            <person name="Inman J."/>
            <person name="Hostetler J."/>
            <person name="Miller J."/>
            <person name="Hammond M."/>
            <person name="Megy K."/>
            <person name="Lawson D."/>
            <person name="Kodira C."/>
            <person name="Sutton G."/>
            <person name="Meyer J."/>
            <person name="Hill C.A."/>
            <person name="Birren B."/>
            <person name="Nene V."/>
            <person name="Collins F."/>
            <person name="Alarcon-Chaidez F."/>
            <person name="Wikel S."/>
            <person name="Strausberg R."/>
        </authorList>
    </citation>
    <scope>NUCLEOTIDE SEQUENCE [LARGE SCALE GENOMIC DNA]</scope>
    <source>
        <strain evidence="3">Wikel</strain>
        <strain evidence="1">Wikel colony</strain>
    </source>
</reference>
<dbReference type="InParanoid" id="B7PNH1"/>
<gene>
    <name evidence="1" type="ORF">IscW_ISCW006287</name>
</gene>
<evidence type="ECO:0000313" key="2">
    <source>
        <dbReference type="EnsemblMetazoa" id="ISCW006287-PA"/>
    </source>
</evidence>
<dbReference type="Proteomes" id="UP000001555">
    <property type="component" value="Unassembled WGS sequence"/>
</dbReference>
<evidence type="ECO:0000313" key="3">
    <source>
        <dbReference type="Proteomes" id="UP000001555"/>
    </source>
</evidence>
<protein>
    <submittedName>
        <fullName evidence="1 2">Uncharacterized protein</fullName>
    </submittedName>
</protein>
<sequence length="60" mass="6866">MVLMPQHHWCRSQRTRQKGDPDTNLSCFWHSVRTGRTSDNAAILKAYSLRCSRGLGYSSP</sequence>
<dbReference type="EMBL" id="ABJB010148327">
    <property type="status" value="NOT_ANNOTATED_CDS"/>
    <property type="molecule type" value="Genomic_DNA"/>
</dbReference>
<dbReference type="EnsemblMetazoa" id="ISCW006287-RA">
    <property type="protein sequence ID" value="ISCW006287-PA"/>
    <property type="gene ID" value="ISCW006287"/>
</dbReference>
<keyword evidence="3" id="KW-1185">Reference proteome</keyword>
<dbReference type="PaxDb" id="6945-B7PNH1"/>
<dbReference type="VEuPathDB" id="VectorBase:ISCI006287"/>
<reference evidence="2" key="2">
    <citation type="submission" date="2020-05" db="UniProtKB">
        <authorList>
            <consortium name="EnsemblMetazoa"/>
        </authorList>
    </citation>
    <scope>IDENTIFICATION</scope>
    <source>
        <strain evidence="2">wikel</strain>
    </source>
</reference>
<dbReference type="HOGENOM" id="CLU_2944247_0_0_1"/>
<evidence type="ECO:0000313" key="1">
    <source>
        <dbReference type="EMBL" id="EEC08143.1"/>
    </source>
</evidence>
<proteinExistence type="predicted"/>
<dbReference type="EMBL" id="DS752977">
    <property type="protein sequence ID" value="EEC08143.1"/>
    <property type="molecule type" value="Genomic_DNA"/>
</dbReference>
<organism>
    <name type="scientific">Ixodes scapularis</name>
    <name type="common">Black-legged tick</name>
    <name type="synonym">Deer tick</name>
    <dbReference type="NCBI Taxonomy" id="6945"/>
    <lineage>
        <taxon>Eukaryota</taxon>
        <taxon>Metazoa</taxon>
        <taxon>Ecdysozoa</taxon>
        <taxon>Arthropoda</taxon>
        <taxon>Chelicerata</taxon>
        <taxon>Arachnida</taxon>
        <taxon>Acari</taxon>
        <taxon>Parasitiformes</taxon>
        <taxon>Ixodida</taxon>
        <taxon>Ixodoidea</taxon>
        <taxon>Ixodidae</taxon>
        <taxon>Ixodinae</taxon>
        <taxon>Ixodes</taxon>
    </lineage>
</organism>
<name>B7PNH1_IXOSC</name>
<accession>B7PNH1</accession>
<dbReference type="VEuPathDB" id="VectorBase:ISCW006287"/>
<dbReference type="AlphaFoldDB" id="B7PNH1"/>